<dbReference type="PROSITE" id="PS51379">
    <property type="entry name" value="4FE4S_FER_2"/>
    <property type="match status" value="3"/>
</dbReference>
<feature type="domain" description="4Fe-4S ferredoxin-type" evidence="5">
    <location>
        <begin position="5"/>
        <end position="34"/>
    </location>
</feature>
<dbReference type="SUPFAM" id="SSF54862">
    <property type="entry name" value="4Fe-4S ferredoxins"/>
    <property type="match status" value="1"/>
</dbReference>
<organism evidence="6 7">
    <name type="scientific">Parvibacter caecicola</name>
    <dbReference type="NCBI Taxonomy" id="747645"/>
    <lineage>
        <taxon>Bacteria</taxon>
        <taxon>Bacillati</taxon>
        <taxon>Actinomycetota</taxon>
        <taxon>Coriobacteriia</taxon>
        <taxon>Coriobacteriales</taxon>
        <taxon>Coriobacteriaceae</taxon>
        <taxon>Parvibacter</taxon>
    </lineage>
</organism>
<feature type="domain" description="4Fe-4S ferredoxin-type" evidence="5">
    <location>
        <begin position="50"/>
        <end position="81"/>
    </location>
</feature>
<reference evidence="6 7" key="1">
    <citation type="submission" date="2020-08" db="EMBL/GenBank/DDBJ databases">
        <title>Sequencing the genomes of 1000 actinobacteria strains.</title>
        <authorList>
            <person name="Klenk H.-P."/>
        </authorList>
    </citation>
    <scope>NUCLEOTIDE SEQUENCE [LARGE SCALE GENOMIC DNA]</scope>
    <source>
        <strain evidence="6 7">DSM 22242</strain>
    </source>
</reference>
<keyword evidence="3" id="KW-0408">Iron</keyword>
<evidence type="ECO:0000313" key="7">
    <source>
        <dbReference type="Proteomes" id="UP000530850"/>
    </source>
</evidence>
<dbReference type="Pfam" id="PF00037">
    <property type="entry name" value="Fer4"/>
    <property type="match status" value="1"/>
</dbReference>
<keyword evidence="4" id="KW-0411">Iron-sulfur</keyword>
<comment type="caution">
    <text evidence="6">The sequence shown here is derived from an EMBL/GenBank/DDBJ whole genome shotgun (WGS) entry which is preliminary data.</text>
</comment>
<dbReference type="PROSITE" id="PS00198">
    <property type="entry name" value="4FE4S_FER_1"/>
    <property type="match status" value="1"/>
</dbReference>
<name>A0A7W5D0G7_9ACTN</name>
<evidence type="ECO:0000259" key="5">
    <source>
        <dbReference type="PROSITE" id="PS51379"/>
    </source>
</evidence>
<dbReference type="GeneID" id="93355837"/>
<evidence type="ECO:0000256" key="4">
    <source>
        <dbReference type="ARBA" id="ARBA00023014"/>
    </source>
</evidence>
<dbReference type="Pfam" id="PF13247">
    <property type="entry name" value="Fer4_11"/>
    <property type="match status" value="1"/>
</dbReference>
<sequence>MMTRYGMLVNTRKCIGCYACREACQHQNKLLDNEPFIRYEERVTGKFPTTDVEMVPMQCMQCTDAPCVSVCPTGASHIGPDGIVVIDHGRCIGCLYCMAACPYQLRVRNEETGAVDKCRFCVAAVKPGEAASNCVSACPMGVRTFGDLDDPESNVSREIRATGAKPLVEGLTEAAIYYAR</sequence>
<proteinExistence type="predicted"/>
<dbReference type="PANTHER" id="PTHR43177">
    <property type="entry name" value="PROTEIN NRFC"/>
    <property type="match status" value="1"/>
</dbReference>
<keyword evidence="2" id="KW-0479">Metal-binding</keyword>
<dbReference type="RefSeq" id="WP_214646974.1">
    <property type="nucleotide sequence ID" value="NZ_CANPEU010000001.1"/>
</dbReference>
<dbReference type="InterPro" id="IPR050954">
    <property type="entry name" value="ET_IronSulfur_Cluster-Binding"/>
</dbReference>
<feature type="domain" description="4Fe-4S ferredoxin-type" evidence="5">
    <location>
        <begin position="82"/>
        <end position="111"/>
    </location>
</feature>
<dbReference type="InterPro" id="IPR017900">
    <property type="entry name" value="4Fe4S_Fe_S_CS"/>
</dbReference>
<evidence type="ECO:0000256" key="3">
    <source>
        <dbReference type="ARBA" id="ARBA00023004"/>
    </source>
</evidence>
<dbReference type="GO" id="GO:0051539">
    <property type="term" value="F:4 iron, 4 sulfur cluster binding"/>
    <property type="evidence" value="ECO:0007669"/>
    <property type="project" value="UniProtKB-KW"/>
</dbReference>
<dbReference type="AlphaFoldDB" id="A0A7W5D0G7"/>
<dbReference type="CDD" id="cd10551">
    <property type="entry name" value="PsrB"/>
    <property type="match status" value="1"/>
</dbReference>
<dbReference type="PANTHER" id="PTHR43177:SF3">
    <property type="entry name" value="PROTEIN NRFC HOMOLOG"/>
    <property type="match status" value="1"/>
</dbReference>
<dbReference type="Proteomes" id="UP000530850">
    <property type="component" value="Unassembled WGS sequence"/>
</dbReference>
<gene>
    <name evidence="6" type="ORF">FHR31_000413</name>
</gene>
<keyword evidence="1" id="KW-0004">4Fe-4S</keyword>
<dbReference type="InterPro" id="IPR017896">
    <property type="entry name" value="4Fe4S_Fe-S-bd"/>
</dbReference>
<dbReference type="Gene3D" id="3.30.70.20">
    <property type="match status" value="2"/>
</dbReference>
<accession>A0A7W5D0G7</accession>
<protein>
    <submittedName>
        <fullName evidence="6">Fe-S-cluster-containing dehydrogenase component</fullName>
    </submittedName>
</protein>
<evidence type="ECO:0000256" key="2">
    <source>
        <dbReference type="ARBA" id="ARBA00022723"/>
    </source>
</evidence>
<evidence type="ECO:0000313" key="6">
    <source>
        <dbReference type="EMBL" id="MBB3170633.1"/>
    </source>
</evidence>
<dbReference type="EMBL" id="JACHYA010000001">
    <property type="protein sequence ID" value="MBB3170633.1"/>
    <property type="molecule type" value="Genomic_DNA"/>
</dbReference>
<dbReference type="GO" id="GO:0046872">
    <property type="term" value="F:metal ion binding"/>
    <property type="evidence" value="ECO:0007669"/>
    <property type="project" value="UniProtKB-KW"/>
</dbReference>
<evidence type="ECO:0000256" key="1">
    <source>
        <dbReference type="ARBA" id="ARBA00022485"/>
    </source>
</evidence>